<dbReference type="GO" id="GO:0000463">
    <property type="term" value="P:maturation of LSU-rRNA from tricistronic rRNA transcript (SSU-rRNA, 5.8S rRNA, LSU-rRNA)"/>
    <property type="evidence" value="ECO:0007669"/>
    <property type="project" value="TreeGrafter"/>
</dbReference>
<evidence type="ECO:0000313" key="2">
    <source>
        <dbReference type="EMBL" id="VVC41830.1"/>
    </source>
</evidence>
<dbReference type="GO" id="GO:0000466">
    <property type="term" value="P:maturation of 5.8S rRNA from tricistronic rRNA transcript (SSU-rRNA, 5.8S rRNA, LSU-rRNA)"/>
    <property type="evidence" value="ECO:0007669"/>
    <property type="project" value="TreeGrafter"/>
</dbReference>
<dbReference type="Pfam" id="PF16201">
    <property type="entry name" value="NopRA1"/>
    <property type="match status" value="1"/>
</dbReference>
<dbReference type="InterPro" id="IPR039844">
    <property type="entry name" value="URB1"/>
</dbReference>
<dbReference type="GO" id="GO:0005730">
    <property type="term" value="C:nucleolus"/>
    <property type="evidence" value="ECO:0007669"/>
    <property type="project" value="TreeGrafter"/>
</dbReference>
<dbReference type="PANTHER" id="PTHR13500">
    <property type="entry name" value="NUCLEOLAR PRERIBOSOMAL-ASSOCIATED PROTEIN 1"/>
    <property type="match status" value="1"/>
</dbReference>
<dbReference type="PANTHER" id="PTHR13500:SF0">
    <property type="entry name" value="NUCLEOLAR PRE-RIBOSOMAL-ASSOCIATED PROTEIN 1"/>
    <property type="match status" value="1"/>
</dbReference>
<dbReference type="EMBL" id="CABPRJ010001928">
    <property type="protein sequence ID" value="VVC41830.1"/>
    <property type="molecule type" value="Genomic_DNA"/>
</dbReference>
<organism evidence="2 3">
    <name type="scientific">Cinara cedri</name>
    <dbReference type="NCBI Taxonomy" id="506608"/>
    <lineage>
        <taxon>Eukaryota</taxon>
        <taxon>Metazoa</taxon>
        <taxon>Ecdysozoa</taxon>
        <taxon>Arthropoda</taxon>
        <taxon>Hexapoda</taxon>
        <taxon>Insecta</taxon>
        <taxon>Pterygota</taxon>
        <taxon>Neoptera</taxon>
        <taxon>Paraneoptera</taxon>
        <taxon>Hemiptera</taxon>
        <taxon>Sternorrhyncha</taxon>
        <taxon>Aphidomorpha</taxon>
        <taxon>Aphidoidea</taxon>
        <taxon>Aphididae</taxon>
        <taxon>Lachninae</taxon>
        <taxon>Cinara</taxon>
    </lineage>
</organism>
<reference evidence="2 3" key="1">
    <citation type="submission" date="2019-08" db="EMBL/GenBank/DDBJ databases">
        <authorList>
            <person name="Alioto T."/>
            <person name="Alioto T."/>
            <person name="Gomez Garrido J."/>
        </authorList>
    </citation>
    <scope>NUCLEOTIDE SEQUENCE [LARGE SCALE GENOMIC DNA]</scope>
</reference>
<evidence type="ECO:0000259" key="1">
    <source>
        <dbReference type="Pfam" id="PF16201"/>
    </source>
</evidence>
<name>A0A5E4NDS2_9HEMI</name>
<dbReference type="OrthoDB" id="72892at2759"/>
<proteinExistence type="predicted"/>
<dbReference type="InterPro" id="IPR032436">
    <property type="entry name" value="URB1_C"/>
</dbReference>
<dbReference type="Proteomes" id="UP000325440">
    <property type="component" value="Unassembled WGS sequence"/>
</dbReference>
<sequence>MNEYYVKLNKLITEKKFMDSQTFEELVEYICENIISTKLLDLVLKYFEIYPQQISCIPERLFIHLVSNTEEKLHPLILFLVSRHHDIGYNLNLGHLPIEKFAYLMSAFYQRIPLMICDPTLVIIIKNKIDAYKMLVDSPQWFNENEDLFLGLHAIEFDENECNELFTKLKTNWSILKITKAAVSFVDLVASKCNKELEFVQFLVEVLFSLVPENDNITWLSNQIISNLKLLEGTNCPIQISDWDTLAMKAVKYGLKEENPDYSFIRVFKSLIKKANVDVCIVKKSFELLAGYSQFSNIMLNRDSNQVQKEEVLKLIETLVKKEPSVMVLSHVPLYLCSYNASLSTTDQILLRILFHYEESSVPVSNYRPYLWGSFAISHYQVKNHLISKTLNSFPSTTEVLSYVPLKRIKATISKFPVDRILHIQKQKIIIPSKTKNSFNPSKMFDPAFFLPMISSLLATEAPLSIEKFNRSGCLSMVFACLGSNDVSMRLAAYHILILLRSHLFCRRAENLFWDHVLNWVSGGIQHLNTKSEPPQLPMIQALFLSRVVLAIANHEKPIDTTCCKLLLARPVAQLQHIPELKSFLSLITCPKEKQLQMHWFFEIIRDGLHSRSDWLILKEMDLLNLFMIVYRCGVLKDRIIILEIMKSVFSIEPATNGGTGQWATSLMVTLSICIKTLSNEEIILIFECLQVLSNSSFISNFAIDFWLLIFLELGNNTPVICLKGFVTLNNLISKYKNVGEFFSKDNIKIILNHGETTKVLTDDEVFECQSILKHGFNNIKIEETNSYIFLPTMIQILNN</sequence>
<protein>
    <submittedName>
        <fullName evidence="2">Nucleolar pre-ribosomal-associated protein 1, C-terminal domain,Armadillo-like helical</fullName>
    </submittedName>
</protein>
<keyword evidence="3" id="KW-1185">Reference proteome</keyword>
<accession>A0A5E4NDS2</accession>
<dbReference type="AlphaFoldDB" id="A0A5E4NDS2"/>
<feature type="domain" description="URB1 C-terminal" evidence="1">
    <location>
        <begin position="475"/>
        <end position="653"/>
    </location>
</feature>
<gene>
    <name evidence="2" type="ORF">CINCED_3A025916</name>
</gene>
<evidence type="ECO:0000313" key="3">
    <source>
        <dbReference type="Proteomes" id="UP000325440"/>
    </source>
</evidence>